<feature type="compositionally biased region" description="Gly residues" evidence="1">
    <location>
        <begin position="388"/>
        <end position="401"/>
    </location>
</feature>
<dbReference type="RefSeq" id="XP_010924769.1">
    <property type="nucleotide sequence ID" value="XM_010926467.3"/>
</dbReference>
<keyword evidence="3" id="KW-0808">Transferase</keyword>
<feature type="region of interest" description="Disordered" evidence="1">
    <location>
        <begin position="37"/>
        <end position="116"/>
    </location>
</feature>
<dbReference type="InParanoid" id="A0A6I9REN3"/>
<name>A0A6I9REN3_ELAGV</name>
<keyword evidence="3" id="KW-0418">Kinase</keyword>
<organism evidence="2 3">
    <name type="scientific">Elaeis guineensis var. tenera</name>
    <name type="common">Oil palm</name>
    <dbReference type="NCBI Taxonomy" id="51953"/>
    <lineage>
        <taxon>Eukaryota</taxon>
        <taxon>Viridiplantae</taxon>
        <taxon>Streptophyta</taxon>
        <taxon>Embryophyta</taxon>
        <taxon>Tracheophyta</taxon>
        <taxon>Spermatophyta</taxon>
        <taxon>Magnoliopsida</taxon>
        <taxon>Liliopsida</taxon>
        <taxon>Arecaceae</taxon>
        <taxon>Arecoideae</taxon>
        <taxon>Cocoseae</taxon>
        <taxon>Elaeidinae</taxon>
        <taxon>Elaeis</taxon>
    </lineage>
</organism>
<evidence type="ECO:0000256" key="1">
    <source>
        <dbReference type="SAM" id="MobiDB-lite"/>
    </source>
</evidence>
<feature type="compositionally biased region" description="Basic and acidic residues" evidence="1">
    <location>
        <begin position="74"/>
        <end position="83"/>
    </location>
</feature>
<dbReference type="GeneID" id="105047522"/>
<reference evidence="3" key="1">
    <citation type="submission" date="2025-08" db="UniProtKB">
        <authorList>
            <consortium name="RefSeq"/>
        </authorList>
    </citation>
    <scope>IDENTIFICATION</scope>
</reference>
<dbReference type="FunCoup" id="A0A6I9REN3">
    <property type="interactions" value="2447"/>
</dbReference>
<dbReference type="AlphaFoldDB" id="A0A6I9REN3"/>
<dbReference type="PANTHER" id="PTHR33929">
    <property type="entry name" value="MEMBRANE-ASSOCIATED KINASE REGULATOR 2-RELATED"/>
    <property type="match status" value="1"/>
</dbReference>
<dbReference type="Proteomes" id="UP000504607">
    <property type="component" value="Chromosome 6"/>
</dbReference>
<protein>
    <submittedName>
        <fullName evidence="3">Probable membrane-associated kinase regulator 2</fullName>
    </submittedName>
</protein>
<dbReference type="KEGG" id="egu:105047522"/>
<keyword evidence="2" id="KW-1185">Reference proteome</keyword>
<dbReference type="GO" id="GO:0005886">
    <property type="term" value="C:plasma membrane"/>
    <property type="evidence" value="ECO:0007669"/>
    <property type="project" value="InterPro"/>
</dbReference>
<dbReference type="OrthoDB" id="689803at2759"/>
<proteinExistence type="predicted"/>
<feature type="compositionally biased region" description="Acidic residues" evidence="1">
    <location>
        <begin position="84"/>
        <end position="93"/>
    </location>
</feature>
<accession>A0A6I9REN3</accession>
<dbReference type="InterPro" id="IPR039619">
    <property type="entry name" value="MAKR2/5"/>
</dbReference>
<dbReference type="GO" id="GO:0016301">
    <property type="term" value="F:kinase activity"/>
    <property type="evidence" value="ECO:0007669"/>
    <property type="project" value="UniProtKB-KW"/>
</dbReference>
<evidence type="ECO:0000313" key="3">
    <source>
        <dbReference type="RefSeq" id="XP_010924769.1"/>
    </source>
</evidence>
<feature type="compositionally biased region" description="Acidic residues" evidence="1">
    <location>
        <begin position="43"/>
        <end position="59"/>
    </location>
</feature>
<dbReference type="PANTHER" id="PTHR33929:SF7">
    <property type="entry name" value="OS05G0584400 PROTEIN"/>
    <property type="match status" value="1"/>
</dbReference>
<evidence type="ECO:0000313" key="2">
    <source>
        <dbReference type="Proteomes" id="UP000504607"/>
    </source>
</evidence>
<feature type="region of interest" description="Disordered" evidence="1">
    <location>
        <begin position="378"/>
        <end position="401"/>
    </location>
</feature>
<gene>
    <name evidence="3" type="primary">LOC105047522</name>
</gene>
<sequence length="401" mass="43273">MELISLLKNWKGGGGTLPSAAGAPPTRAAAATIAASVLRSSAESDDDDDGDGETEEDGSFIDLEFAVPIEEEVAGEKDYKDDSTSESESEEDAKELNLAVRSNESYKSGSFRPDRSLSFFPSDDLFFKGRVLPLEPSSMALPRSGSEPDSKPQIGGSLLRSATKLRVFAFGLKKTKSSPAELNVCSPAPTEASRKQHRRKLFIKFKVEEVPIVSLFTRDNSSRSSSSSRSAKFHADDGSLASEEKRFSKDVVQKYLNKIKPLYVRVSKRYGEKLRFSGPLGSVGGRKVCSTKTDGGEWGSAAVGVCKDHKPQVGNFPAGLRVVARRLRKSRSASSVVAAVRSPPPPRRRDDTLLEQQDGIQSAIAHCKRSFQADKGTELPLVRSRSDPGGGRSLVGYGNGV</sequence>